<organism evidence="2 3">
    <name type="scientific">Fusarium duplospermum</name>
    <dbReference type="NCBI Taxonomy" id="1325734"/>
    <lineage>
        <taxon>Eukaryota</taxon>
        <taxon>Fungi</taxon>
        <taxon>Dikarya</taxon>
        <taxon>Ascomycota</taxon>
        <taxon>Pezizomycotina</taxon>
        <taxon>Sordariomycetes</taxon>
        <taxon>Hypocreomycetidae</taxon>
        <taxon>Hypocreales</taxon>
        <taxon>Nectriaceae</taxon>
        <taxon>Fusarium</taxon>
        <taxon>Fusarium solani species complex</taxon>
    </lineage>
</organism>
<dbReference type="SUPFAM" id="SSF51905">
    <property type="entry name" value="FAD/NAD(P)-binding domain"/>
    <property type="match status" value="1"/>
</dbReference>
<evidence type="ECO:0000313" key="2">
    <source>
        <dbReference type="EMBL" id="RSL71963.1"/>
    </source>
</evidence>
<dbReference type="Gene3D" id="3.50.50.60">
    <property type="entry name" value="FAD/NAD(P)-binding domain"/>
    <property type="match status" value="1"/>
</dbReference>
<feature type="signal peptide" evidence="1">
    <location>
        <begin position="1"/>
        <end position="18"/>
    </location>
</feature>
<dbReference type="Pfam" id="PF12831">
    <property type="entry name" value="FAD_oxidored"/>
    <property type="match status" value="1"/>
</dbReference>
<proteinExistence type="predicted"/>
<evidence type="ECO:0000256" key="1">
    <source>
        <dbReference type="SAM" id="SignalP"/>
    </source>
</evidence>
<gene>
    <name evidence="2" type="ORF">CEP54_001020</name>
</gene>
<protein>
    <recommendedName>
        <fullName evidence="4">Beta-cyclopiazonate dehydrogenase</fullName>
    </recommendedName>
</protein>
<evidence type="ECO:0000313" key="3">
    <source>
        <dbReference type="Proteomes" id="UP000288168"/>
    </source>
</evidence>
<keyword evidence="3" id="KW-1185">Reference proteome</keyword>
<sequence>MRPLVTLSLFAGLGLATADVASVRSAKHSSRTIHKDVVVIGGGSSGTFAAVKLRRMGKKVALIEKGDLLGGHTVTYQVPDSNITINYGVVGYGDEQVTRDQFASFDIPIVNFPVPEGGFGPTSYVDFSNGRTLKNFNFSMDLSGIREQTEKYPFLYYSTRLPDPVPKDLLLPFRDWVKKYKLEETTYNVFSHLQGLGDLPNLATLYVLRYLNSGYLEVMSPESKGALVTVRGSNYELYEKSHKYLGSDVFVSSTVSKARRDSKGVRLEVKTPDGVVTIKAKKLLITIPPMARNMKPFGLSDREEEIFCKFTATGWYVGIIRAEGLPEGFSYQNADPNTPWNLPQLPALFEISSTQAPDLYAVRYSSEEEITDSTVKEDMLRTFDRVRFSVIGNDTEKLEPAELLAYSSHAPFDLHVPVEEIADGFYNKLDDLQGYKSTWYSGATFVSHSTGALWNFTDHLVDRMYE</sequence>
<name>A0A428R370_9HYPO</name>
<dbReference type="Proteomes" id="UP000288168">
    <property type="component" value="Unassembled WGS sequence"/>
</dbReference>
<keyword evidence="1" id="KW-0732">Signal</keyword>
<dbReference type="AlphaFoldDB" id="A0A428R370"/>
<dbReference type="OrthoDB" id="68575at2759"/>
<accession>A0A428R370</accession>
<dbReference type="InterPro" id="IPR036188">
    <property type="entry name" value="FAD/NAD-bd_sf"/>
</dbReference>
<dbReference type="Gene3D" id="1.10.405.20">
    <property type="match status" value="1"/>
</dbReference>
<evidence type="ECO:0008006" key="4">
    <source>
        <dbReference type="Google" id="ProtNLM"/>
    </source>
</evidence>
<reference evidence="2 3" key="1">
    <citation type="submission" date="2017-06" db="EMBL/GenBank/DDBJ databases">
        <title>Comparative genomic analysis of Ambrosia Fusariam Clade fungi.</title>
        <authorList>
            <person name="Stajich J.E."/>
            <person name="Carrillo J."/>
            <person name="Kijimoto T."/>
            <person name="Eskalen A."/>
            <person name="O'Donnell K."/>
            <person name="Kasson M."/>
        </authorList>
    </citation>
    <scope>NUCLEOTIDE SEQUENCE [LARGE SCALE GENOMIC DNA]</scope>
    <source>
        <strain evidence="2 3">NRRL62584</strain>
    </source>
</reference>
<dbReference type="Gene3D" id="3.30.70.1990">
    <property type="match status" value="1"/>
</dbReference>
<dbReference type="EMBL" id="NKCI01000005">
    <property type="protein sequence ID" value="RSL71963.1"/>
    <property type="molecule type" value="Genomic_DNA"/>
</dbReference>
<feature type="chain" id="PRO_5019210901" description="Beta-cyclopiazonate dehydrogenase" evidence="1">
    <location>
        <begin position="19"/>
        <end position="466"/>
    </location>
</feature>
<comment type="caution">
    <text evidence="2">The sequence shown here is derived from an EMBL/GenBank/DDBJ whole genome shotgun (WGS) entry which is preliminary data.</text>
</comment>